<feature type="compositionally biased region" description="Basic and acidic residues" evidence="2">
    <location>
        <begin position="206"/>
        <end position="218"/>
    </location>
</feature>
<keyword evidence="4" id="KW-1185">Reference proteome</keyword>
<feature type="compositionally biased region" description="Basic and acidic residues" evidence="2">
    <location>
        <begin position="234"/>
        <end position="276"/>
    </location>
</feature>
<gene>
    <name evidence="3" type="ORF">GCM10009754_70540</name>
</gene>
<accession>A0ABN2SAL9</accession>
<reference evidence="3 4" key="1">
    <citation type="journal article" date="2019" name="Int. J. Syst. Evol. Microbiol.">
        <title>The Global Catalogue of Microorganisms (GCM) 10K type strain sequencing project: providing services to taxonomists for standard genome sequencing and annotation.</title>
        <authorList>
            <consortium name="The Broad Institute Genomics Platform"/>
            <consortium name="The Broad Institute Genome Sequencing Center for Infectious Disease"/>
            <person name="Wu L."/>
            <person name="Ma J."/>
        </authorList>
    </citation>
    <scope>NUCLEOTIDE SEQUENCE [LARGE SCALE GENOMIC DNA]</scope>
    <source>
        <strain evidence="3 4">JCM 14545</strain>
    </source>
</reference>
<evidence type="ECO:0000256" key="2">
    <source>
        <dbReference type="SAM" id="MobiDB-lite"/>
    </source>
</evidence>
<keyword evidence="1" id="KW-0175">Coiled coil</keyword>
<comment type="caution">
    <text evidence="3">The sequence shown here is derived from an EMBL/GenBank/DDBJ whole genome shotgun (WGS) entry which is preliminary data.</text>
</comment>
<feature type="compositionally biased region" description="Basic residues" evidence="2">
    <location>
        <begin position="99"/>
        <end position="111"/>
    </location>
</feature>
<name>A0ABN2SAL9_9PSEU</name>
<feature type="compositionally biased region" description="Basic and acidic residues" evidence="2">
    <location>
        <begin position="137"/>
        <end position="167"/>
    </location>
</feature>
<protein>
    <submittedName>
        <fullName evidence="3">Uncharacterized protein</fullName>
    </submittedName>
</protein>
<organism evidence="3 4">
    <name type="scientific">Amycolatopsis minnesotensis</name>
    <dbReference type="NCBI Taxonomy" id="337894"/>
    <lineage>
        <taxon>Bacteria</taxon>
        <taxon>Bacillati</taxon>
        <taxon>Actinomycetota</taxon>
        <taxon>Actinomycetes</taxon>
        <taxon>Pseudonocardiales</taxon>
        <taxon>Pseudonocardiaceae</taxon>
        <taxon>Amycolatopsis</taxon>
    </lineage>
</organism>
<feature type="region of interest" description="Disordered" evidence="2">
    <location>
        <begin position="34"/>
        <end position="58"/>
    </location>
</feature>
<evidence type="ECO:0000313" key="4">
    <source>
        <dbReference type="Proteomes" id="UP001501116"/>
    </source>
</evidence>
<evidence type="ECO:0000256" key="1">
    <source>
        <dbReference type="SAM" id="Coils"/>
    </source>
</evidence>
<feature type="compositionally biased region" description="Low complexity" evidence="2">
    <location>
        <begin position="277"/>
        <end position="307"/>
    </location>
</feature>
<evidence type="ECO:0000313" key="3">
    <source>
        <dbReference type="EMBL" id="GAA1983304.1"/>
    </source>
</evidence>
<feature type="region of interest" description="Disordered" evidence="2">
    <location>
        <begin position="96"/>
        <end position="319"/>
    </location>
</feature>
<feature type="compositionally biased region" description="Basic and acidic residues" evidence="2">
    <location>
        <begin position="34"/>
        <end position="56"/>
    </location>
</feature>
<dbReference type="EMBL" id="BAAANN010000038">
    <property type="protein sequence ID" value="GAA1983304.1"/>
    <property type="molecule type" value="Genomic_DNA"/>
</dbReference>
<feature type="coiled-coil region" evidence="1">
    <location>
        <begin position="394"/>
        <end position="421"/>
    </location>
</feature>
<proteinExistence type="predicted"/>
<sequence length="455" mass="48954">MDPISALIIACIAAPLIVRTLGKGAVDVAATVRGKEPPSQERWRKRQEDRAAKGLPREASLPPWRRLWREQVERSNAKSAQKHAAEMEWLRENEDENKARHKERLLRRQARREKVRDGLARGAGVSWEKAKGTATAARDKLSPARRAEQAARARNDQRDPVPERDAAEDLLAPETAKELLDGDPAPEGVKPGEADDPGATVVPFKQRGDRGDRGDGRGHKGSAAAGEQGPAPREYLRDLSEEERAKGLRDSAQSMREHGNEDLAQRLETSAERHEATAAATGGRTSTGTHSNGQTGTTTSSPGSESTINERNSDMQHSGEITDLPSAIVFFSEGGTYFGKVSGELDETGAQARATAEDSERMAAVLETAQSTLTGLGFSGGEVATKLSGIGERLAALKTVSEELEKALSSAQDELASAGNDMSGLAQFFQNQTGVAEQLASQTERADKTEFYVNG</sequence>
<dbReference type="RefSeq" id="WP_344429041.1">
    <property type="nucleotide sequence ID" value="NZ_BAAANN010000038.1"/>
</dbReference>
<dbReference type="Proteomes" id="UP001501116">
    <property type="component" value="Unassembled WGS sequence"/>
</dbReference>